<comment type="caution">
    <text evidence="1">The sequence shown here is derived from an EMBL/GenBank/DDBJ whole genome shotgun (WGS) entry which is preliminary data.</text>
</comment>
<accession>A0A6D2HZV9</accession>
<gene>
    <name evidence="1" type="ORF">MERR_LOCUS7441</name>
</gene>
<proteinExistence type="predicted"/>
<evidence type="ECO:0000313" key="1">
    <source>
        <dbReference type="EMBL" id="CAA7020206.1"/>
    </source>
</evidence>
<organism evidence="1 2">
    <name type="scientific">Microthlaspi erraticum</name>
    <dbReference type="NCBI Taxonomy" id="1685480"/>
    <lineage>
        <taxon>Eukaryota</taxon>
        <taxon>Viridiplantae</taxon>
        <taxon>Streptophyta</taxon>
        <taxon>Embryophyta</taxon>
        <taxon>Tracheophyta</taxon>
        <taxon>Spermatophyta</taxon>
        <taxon>Magnoliopsida</taxon>
        <taxon>eudicotyledons</taxon>
        <taxon>Gunneridae</taxon>
        <taxon>Pentapetalae</taxon>
        <taxon>rosids</taxon>
        <taxon>malvids</taxon>
        <taxon>Brassicales</taxon>
        <taxon>Brassicaceae</taxon>
        <taxon>Coluteocarpeae</taxon>
        <taxon>Microthlaspi</taxon>
    </lineage>
</organism>
<keyword evidence="2" id="KW-1185">Reference proteome</keyword>
<dbReference type="AlphaFoldDB" id="A0A6D2HZV9"/>
<reference evidence="1" key="1">
    <citation type="submission" date="2020-01" db="EMBL/GenBank/DDBJ databases">
        <authorList>
            <person name="Mishra B."/>
        </authorList>
    </citation>
    <scope>NUCLEOTIDE SEQUENCE [LARGE SCALE GENOMIC DNA]</scope>
</reference>
<dbReference type="EMBL" id="CACVBM020000532">
    <property type="protein sequence ID" value="CAA7020206.1"/>
    <property type="molecule type" value="Genomic_DNA"/>
</dbReference>
<sequence>MMYLIREGLVRTKLSPPSRNSTASQPTVSLSSSAASFSAAFLHDSFRQHKPRSRQRGRQLVSSMFLVKSTGSSAGLSDFPELGYRVCISNLTFAVMDYCPSTGVSPISLLSFMETVFKRSWP</sequence>
<name>A0A6D2HZV9_9BRAS</name>
<dbReference type="Proteomes" id="UP000467841">
    <property type="component" value="Unassembled WGS sequence"/>
</dbReference>
<protein>
    <submittedName>
        <fullName evidence="1">Uncharacterized protein</fullName>
    </submittedName>
</protein>
<evidence type="ECO:0000313" key="2">
    <source>
        <dbReference type="Proteomes" id="UP000467841"/>
    </source>
</evidence>